<dbReference type="SMART" id="SM00387">
    <property type="entry name" value="HATPase_c"/>
    <property type="match status" value="1"/>
</dbReference>
<dbReference type="Pfam" id="PF00512">
    <property type="entry name" value="HisKA"/>
    <property type="match status" value="1"/>
</dbReference>
<dbReference type="InterPro" id="IPR004358">
    <property type="entry name" value="Sig_transdc_His_kin-like_C"/>
</dbReference>
<feature type="transmembrane region" description="Helical" evidence="10">
    <location>
        <begin position="189"/>
        <end position="209"/>
    </location>
</feature>
<evidence type="ECO:0000256" key="2">
    <source>
        <dbReference type="ARBA" id="ARBA00004651"/>
    </source>
</evidence>
<dbReference type="EMBL" id="JAHZSS010000002">
    <property type="protein sequence ID" value="MBW8189841.1"/>
    <property type="molecule type" value="Genomic_DNA"/>
</dbReference>
<evidence type="ECO:0000256" key="9">
    <source>
        <dbReference type="ARBA" id="ARBA00022840"/>
    </source>
</evidence>
<evidence type="ECO:0000256" key="8">
    <source>
        <dbReference type="ARBA" id="ARBA00022777"/>
    </source>
</evidence>
<protein>
    <recommendedName>
        <fullName evidence="3">histidine kinase</fullName>
        <ecNumber evidence="3">2.7.13.3</ecNumber>
    </recommendedName>
</protein>
<keyword evidence="7" id="KW-0547">Nucleotide-binding</keyword>
<keyword evidence="10" id="KW-0812">Transmembrane</keyword>
<dbReference type="Proteomes" id="UP001166251">
    <property type="component" value="Unassembled WGS sequence"/>
</dbReference>
<comment type="subcellular location">
    <subcellularLocation>
        <location evidence="2">Cell membrane</location>
        <topology evidence="2">Multi-pass membrane protein</topology>
    </subcellularLocation>
</comment>
<evidence type="ECO:0000256" key="7">
    <source>
        <dbReference type="ARBA" id="ARBA00022741"/>
    </source>
</evidence>
<sequence length="474" mass="53207">MLTLLVQPWRKMRVQTQLILLLVFAAVVAQVINVSTQLRIRDNMLNQQRIDVSFERITTAADFMSRLPADQRQTYLSSLNLGRERYVLASEPFVERQYTQPEQAQELRVALDGLPHRPDEIRLFVGAVANLAMCKGQGGLPDILVPPLGHYTQSSHPCYSEVIASIELPHIGWLNLSLNLYGASPTSQWYYWFTDLLTLLVSIGVIIYASRSLLRPIRRLQRAVQRSGHNLTPTLVEEQGAADIRELIKEYNQMQLRISRFVTNRTQLLAAISHDLRTPITSMRLRLDFLPDSDDKTKLIENLDTLKATADDSLNFVRETNSDEDFVALDLHALVDACCDDLAETGLPVEHIELADPPSKAVIKGQQHALKRALDNLIQNAINYGQQAQVSITETRSSYRINVLDNGAGIPPDQYERVLEPFVRLESSRNSNTGGSGLGLAIVRSITDDHAGQLHFSHSEEGFMVTIELPKKIG</sequence>
<dbReference type="CDD" id="cd00082">
    <property type="entry name" value="HisKA"/>
    <property type="match status" value="1"/>
</dbReference>
<dbReference type="PANTHER" id="PTHR44936:SF10">
    <property type="entry name" value="SENSOR PROTEIN RSTB"/>
    <property type="match status" value="1"/>
</dbReference>
<keyword evidence="10" id="KW-0472">Membrane</keyword>
<gene>
    <name evidence="13" type="ORF">K0504_02240</name>
</gene>
<dbReference type="InterPro" id="IPR050980">
    <property type="entry name" value="2C_sensor_his_kinase"/>
</dbReference>
<dbReference type="Gene3D" id="1.10.287.130">
    <property type="match status" value="1"/>
</dbReference>
<dbReference type="InterPro" id="IPR003661">
    <property type="entry name" value="HisK_dim/P_dom"/>
</dbReference>
<organism evidence="13 14">
    <name type="scientific">Neiella holothuriorum</name>
    <dbReference type="NCBI Taxonomy" id="2870530"/>
    <lineage>
        <taxon>Bacteria</taxon>
        <taxon>Pseudomonadati</taxon>
        <taxon>Pseudomonadota</taxon>
        <taxon>Gammaproteobacteria</taxon>
        <taxon>Alteromonadales</taxon>
        <taxon>Echinimonadaceae</taxon>
        <taxon>Neiella</taxon>
    </lineage>
</organism>
<dbReference type="EC" id="2.7.13.3" evidence="3"/>
<evidence type="ECO:0000313" key="14">
    <source>
        <dbReference type="Proteomes" id="UP001166251"/>
    </source>
</evidence>
<dbReference type="CDD" id="cd00075">
    <property type="entry name" value="HATPase"/>
    <property type="match status" value="1"/>
</dbReference>
<proteinExistence type="predicted"/>
<dbReference type="SMART" id="SM00388">
    <property type="entry name" value="HisKA"/>
    <property type="match status" value="1"/>
</dbReference>
<feature type="domain" description="Histidine kinase" evidence="11">
    <location>
        <begin position="271"/>
        <end position="473"/>
    </location>
</feature>
<evidence type="ECO:0000259" key="12">
    <source>
        <dbReference type="PROSITE" id="PS50885"/>
    </source>
</evidence>
<comment type="catalytic activity">
    <reaction evidence="1">
        <text>ATP + protein L-histidine = ADP + protein N-phospho-L-histidine.</text>
        <dbReference type="EC" id="2.7.13.3"/>
    </reaction>
</comment>
<dbReference type="RefSeq" id="WP_220102528.1">
    <property type="nucleotide sequence ID" value="NZ_JAHZSS010000002.1"/>
</dbReference>
<reference evidence="13" key="1">
    <citation type="submission" date="2021-07" db="EMBL/GenBank/DDBJ databases">
        <title>Neiella marina sp. nov., isolated from the intestinal content of sea cucumber Apostichopus japonicus.</title>
        <authorList>
            <person name="Bai X."/>
        </authorList>
    </citation>
    <scope>NUCLEOTIDE SEQUENCE</scope>
    <source>
        <strain evidence="13">126</strain>
    </source>
</reference>
<dbReference type="PROSITE" id="PS50885">
    <property type="entry name" value="HAMP"/>
    <property type="match status" value="1"/>
</dbReference>
<accession>A0ABS7EC22</accession>
<evidence type="ECO:0000313" key="13">
    <source>
        <dbReference type="EMBL" id="MBW8189841.1"/>
    </source>
</evidence>
<dbReference type="Gene3D" id="3.30.565.10">
    <property type="entry name" value="Histidine kinase-like ATPase, C-terminal domain"/>
    <property type="match status" value="1"/>
</dbReference>
<keyword evidence="14" id="KW-1185">Reference proteome</keyword>
<keyword evidence="10" id="KW-1133">Transmembrane helix</keyword>
<evidence type="ECO:0000256" key="5">
    <source>
        <dbReference type="ARBA" id="ARBA00022553"/>
    </source>
</evidence>
<dbReference type="InterPro" id="IPR005467">
    <property type="entry name" value="His_kinase_dom"/>
</dbReference>
<comment type="caution">
    <text evidence="13">The sequence shown here is derived from an EMBL/GenBank/DDBJ whole genome shotgun (WGS) entry which is preliminary data.</text>
</comment>
<dbReference type="Pfam" id="PF02518">
    <property type="entry name" value="HATPase_c"/>
    <property type="match status" value="1"/>
</dbReference>
<dbReference type="InterPro" id="IPR036097">
    <property type="entry name" value="HisK_dim/P_sf"/>
</dbReference>
<dbReference type="InterPro" id="IPR036890">
    <property type="entry name" value="HATPase_C_sf"/>
</dbReference>
<keyword evidence="4" id="KW-1003">Cell membrane</keyword>
<dbReference type="Pfam" id="PF00672">
    <property type="entry name" value="HAMP"/>
    <property type="match status" value="1"/>
</dbReference>
<keyword evidence="6" id="KW-0808">Transferase</keyword>
<evidence type="ECO:0000256" key="6">
    <source>
        <dbReference type="ARBA" id="ARBA00022679"/>
    </source>
</evidence>
<dbReference type="SUPFAM" id="SSF55874">
    <property type="entry name" value="ATPase domain of HSP90 chaperone/DNA topoisomerase II/histidine kinase"/>
    <property type="match status" value="1"/>
</dbReference>
<dbReference type="PROSITE" id="PS50109">
    <property type="entry name" value="HIS_KIN"/>
    <property type="match status" value="1"/>
</dbReference>
<evidence type="ECO:0000256" key="3">
    <source>
        <dbReference type="ARBA" id="ARBA00012438"/>
    </source>
</evidence>
<dbReference type="CDD" id="cd06225">
    <property type="entry name" value="HAMP"/>
    <property type="match status" value="1"/>
</dbReference>
<feature type="domain" description="HAMP" evidence="12">
    <location>
        <begin position="211"/>
        <end position="263"/>
    </location>
</feature>
<dbReference type="SMART" id="SM00304">
    <property type="entry name" value="HAMP"/>
    <property type="match status" value="1"/>
</dbReference>
<dbReference type="PANTHER" id="PTHR44936">
    <property type="entry name" value="SENSOR PROTEIN CREC"/>
    <property type="match status" value="1"/>
</dbReference>
<keyword evidence="8" id="KW-0418">Kinase</keyword>
<evidence type="ECO:0000256" key="4">
    <source>
        <dbReference type="ARBA" id="ARBA00022475"/>
    </source>
</evidence>
<name>A0ABS7EC22_9GAMM</name>
<evidence type="ECO:0000256" key="1">
    <source>
        <dbReference type="ARBA" id="ARBA00000085"/>
    </source>
</evidence>
<dbReference type="InterPro" id="IPR003660">
    <property type="entry name" value="HAMP_dom"/>
</dbReference>
<keyword evidence="5" id="KW-0597">Phosphoprotein</keyword>
<dbReference type="InterPro" id="IPR003594">
    <property type="entry name" value="HATPase_dom"/>
</dbReference>
<keyword evidence="9" id="KW-0067">ATP-binding</keyword>
<dbReference type="SUPFAM" id="SSF47384">
    <property type="entry name" value="Homodimeric domain of signal transducing histidine kinase"/>
    <property type="match status" value="1"/>
</dbReference>
<evidence type="ECO:0000259" key="11">
    <source>
        <dbReference type="PROSITE" id="PS50109"/>
    </source>
</evidence>
<dbReference type="PRINTS" id="PR00344">
    <property type="entry name" value="BCTRLSENSOR"/>
</dbReference>
<evidence type="ECO:0000256" key="10">
    <source>
        <dbReference type="SAM" id="Phobius"/>
    </source>
</evidence>